<dbReference type="Proteomes" id="UP000807025">
    <property type="component" value="Unassembled WGS sequence"/>
</dbReference>
<organism evidence="1 2">
    <name type="scientific">Pleurotus eryngii</name>
    <name type="common">Boletus of the steppes</name>
    <dbReference type="NCBI Taxonomy" id="5323"/>
    <lineage>
        <taxon>Eukaryota</taxon>
        <taxon>Fungi</taxon>
        <taxon>Dikarya</taxon>
        <taxon>Basidiomycota</taxon>
        <taxon>Agaricomycotina</taxon>
        <taxon>Agaricomycetes</taxon>
        <taxon>Agaricomycetidae</taxon>
        <taxon>Agaricales</taxon>
        <taxon>Pleurotineae</taxon>
        <taxon>Pleurotaceae</taxon>
        <taxon>Pleurotus</taxon>
    </lineage>
</organism>
<comment type="caution">
    <text evidence="1">The sequence shown here is derived from an EMBL/GenBank/DDBJ whole genome shotgun (WGS) entry which is preliminary data.</text>
</comment>
<protein>
    <submittedName>
        <fullName evidence="1">Uncharacterized protein</fullName>
    </submittedName>
</protein>
<evidence type="ECO:0000313" key="1">
    <source>
        <dbReference type="EMBL" id="KAF9487307.1"/>
    </source>
</evidence>
<name>A0A9P5ZH29_PLEER</name>
<keyword evidence="2" id="KW-1185">Reference proteome</keyword>
<accession>A0A9P5ZH29</accession>
<dbReference type="OrthoDB" id="2634326at2759"/>
<sequence length="261" mass="29128">MLLVKQKLSSLHPSAKSKFPSPHSFLGAITYDVQVAEAFATTSVPVWLIQDLSEFSLKPFPGVSCSIFVSPSGSLQNREHFSSPEPATDFVLPPPPPQPSTCIAGYAHLTKKPRISIVKTDLIKFTLGDHPFWPPMLPAWSSALKSVNITTNHVVNIWVPSDDGYRFPDPHIFIPPEQGAPLHICSYFITWHNFGDVICLSQSSSHFKHLSLPQWQELLLLAFKECMTFKENSGAAQRSEDMTKLLCNWVTSSKVQFSVQH</sequence>
<dbReference type="AlphaFoldDB" id="A0A9P5ZH29"/>
<dbReference type="EMBL" id="MU154792">
    <property type="protein sequence ID" value="KAF9487307.1"/>
    <property type="molecule type" value="Genomic_DNA"/>
</dbReference>
<gene>
    <name evidence="1" type="ORF">BDN71DRAFT_1547258</name>
</gene>
<evidence type="ECO:0000313" key="2">
    <source>
        <dbReference type="Proteomes" id="UP000807025"/>
    </source>
</evidence>
<reference evidence="1" key="1">
    <citation type="submission" date="2020-11" db="EMBL/GenBank/DDBJ databases">
        <authorList>
            <consortium name="DOE Joint Genome Institute"/>
            <person name="Ahrendt S."/>
            <person name="Riley R."/>
            <person name="Andreopoulos W."/>
            <person name="Labutti K."/>
            <person name="Pangilinan J."/>
            <person name="Ruiz-Duenas F.J."/>
            <person name="Barrasa J.M."/>
            <person name="Sanchez-Garcia M."/>
            <person name="Camarero S."/>
            <person name="Miyauchi S."/>
            <person name="Serrano A."/>
            <person name="Linde D."/>
            <person name="Babiker R."/>
            <person name="Drula E."/>
            <person name="Ayuso-Fernandez I."/>
            <person name="Pacheco R."/>
            <person name="Padilla G."/>
            <person name="Ferreira P."/>
            <person name="Barriuso J."/>
            <person name="Kellner H."/>
            <person name="Castanera R."/>
            <person name="Alfaro M."/>
            <person name="Ramirez L."/>
            <person name="Pisabarro A.G."/>
            <person name="Kuo A."/>
            <person name="Tritt A."/>
            <person name="Lipzen A."/>
            <person name="He G."/>
            <person name="Yan M."/>
            <person name="Ng V."/>
            <person name="Cullen D."/>
            <person name="Martin F."/>
            <person name="Rosso M.-N."/>
            <person name="Henrissat B."/>
            <person name="Hibbett D."/>
            <person name="Martinez A.T."/>
            <person name="Grigoriev I.V."/>
        </authorList>
    </citation>
    <scope>NUCLEOTIDE SEQUENCE</scope>
    <source>
        <strain evidence="1">ATCC 90797</strain>
    </source>
</reference>
<proteinExistence type="predicted"/>